<accession>A0ACA8ZNC9</accession>
<comment type="caution">
    <text evidence="1">The sequence shown here is derived from an EMBL/GenBank/DDBJ whole genome shotgun (WGS) entry which is preliminary data.</text>
</comment>
<keyword evidence="2" id="KW-1185">Reference proteome</keyword>
<proteinExistence type="predicted"/>
<organism evidence="1 2">
    <name type="scientific">Bathymodiolus azoricus thioautotrophic gill symbiont</name>
    <dbReference type="NCBI Taxonomy" id="235205"/>
    <lineage>
        <taxon>Bacteria</taxon>
        <taxon>Pseudomonadati</taxon>
        <taxon>Pseudomonadota</taxon>
        <taxon>Gammaproteobacteria</taxon>
        <taxon>sulfur-oxidizing symbionts</taxon>
    </lineage>
</organism>
<feature type="non-terminal residue" evidence="1">
    <location>
        <position position="1"/>
    </location>
</feature>
<evidence type="ECO:0000313" key="1">
    <source>
        <dbReference type="EMBL" id="CAB5496443.1"/>
    </source>
</evidence>
<reference evidence="1" key="1">
    <citation type="submission" date="2020-05" db="EMBL/GenBank/DDBJ databases">
        <authorList>
            <person name="Petersen J."/>
            <person name="Sayavedra L."/>
        </authorList>
    </citation>
    <scope>NUCLEOTIDE SEQUENCE</scope>
    <source>
        <strain evidence="1">B azoricus SOX Menez Gwen</strain>
    </source>
</reference>
<protein>
    <submittedName>
        <fullName evidence="1">Mobile element protein</fullName>
    </submittedName>
</protein>
<gene>
    <name evidence="1" type="ORF">AZO1586R_432</name>
</gene>
<name>A0ACA8ZNC9_9GAMM</name>
<dbReference type="EMBL" id="CAESAP020000097">
    <property type="protein sequence ID" value="CAB5496443.1"/>
    <property type="molecule type" value="Genomic_DNA"/>
</dbReference>
<sequence>GFATLAERKSRLYLALPIVNKTAQNANDAINKLLTPLKHWVKTLTFDNGREFSWHEKLAENLDCNTYFAKPYHSWERGLNENHNGLLRQFFPKRMALDNVSEKEAFRATDLMNNRPRKCLGYKTPFEVFAKMTGKDYFLNGSVALMG</sequence>
<dbReference type="Proteomes" id="UP000635628">
    <property type="component" value="Unassembled WGS sequence"/>
</dbReference>
<evidence type="ECO:0000313" key="2">
    <source>
        <dbReference type="Proteomes" id="UP000635628"/>
    </source>
</evidence>